<dbReference type="PANTHER" id="PTHR10612:SF34">
    <property type="entry name" value="APOLIPOPROTEIN D"/>
    <property type="match status" value="1"/>
</dbReference>
<feature type="transmembrane region" description="Helical" evidence="3">
    <location>
        <begin position="12"/>
        <end position="35"/>
    </location>
</feature>
<dbReference type="SUPFAM" id="SSF50814">
    <property type="entry name" value="Lipocalins"/>
    <property type="match status" value="1"/>
</dbReference>
<sequence length="203" mass="23346">MSITSQEKQFRGIKIAIGAAALATVGIGRIVWGMIPKKMQVASNVDLHRFSGTWFEIARKPVSLERKSFHHITYEYHVVAKNKLSTNLRYQTKEGRVIQLSGEAIVKNPPDNSQYLVSYTPKVLKKPKKTNFWIMRIDEVYQVCLVGNKKRTRLWLFSRQPTLDACIVDEYLDFAREQGFDTDNMIFVDHNPQAVPSKIKMLS</sequence>
<feature type="domain" description="Lipocalin/cytosolic fatty-acid binding" evidence="4">
    <location>
        <begin position="45"/>
        <end position="188"/>
    </location>
</feature>
<dbReference type="GO" id="GO:0006950">
    <property type="term" value="P:response to stress"/>
    <property type="evidence" value="ECO:0007669"/>
    <property type="project" value="UniProtKB-ARBA"/>
</dbReference>
<dbReference type="InterPro" id="IPR022271">
    <property type="entry name" value="Lipocalin_ApoD"/>
</dbReference>
<evidence type="ECO:0000313" key="5">
    <source>
        <dbReference type="EMBL" id="MCJ8147346.1"/>
    </source>
</evidence>
<dbReference type="InterPro" id="IPR012674">
    <property type="entry name" value="Calycin"/>
</dbReference>
<dbReference type="CDD" id="cd19438">
    <property type="entry name" value="lipocalin_Blc-like"/>
    <property type="match status" value="1"/>
</dbReference>
<evidence type="ECO:0000259" key="4">
    <source>
        <dbReference type="Pfam" id="PF08212"/>
    </source>
</evidence>
<comment type="subunit">
    <text evidence="2">Homodimer.</text>
</comment>
<comment type="caution">
    <text evidence="5">The sequence shown here is derived from an EMBL/GenBank/DDBJ whole genome shotgun (WGS) entry which is preliminary data.</text>
</comment>
<dbReference type="Proteomes" id="UP001139701">
    <property type="component" value="Unassembled WGS sequence"/>
</dbReference>
<dbReference type="PRINTS" id="PR01171">
    <property type="entry name" value="BCTLIPOCALIN"/>
</dbReference>
<dbReference type="Gene3D" id="2.40.128.20">
    <property type="match status" value="1"/>
</dbReference>
<dbReference type="InterPro" id="IPR002446">
    <property type="entry name" value="Lipocalin_bac"/>
</dbReference>
<dbReference type="InterPro" id="IPR022272">
    <property type="entry name" value="Lipocalin_CS"/>
</dbReference>
<dbReference type="PROSITE" id="PS00213">
    <property type="entry name" value="LIPOCALIN"/>
    <property type="match status" value="1"/>
</dbReference>
<keyword evidence="6" id="KW-1185">Reference proteome</keyword>
<dbReference type="PANTHER" id="PTHR10612">
    <property type="entry name" value="APOLIPOPROTEIN D"/>
    <property type="match status" value="1"/>
</dbReference>
<keyword evidence="3" id="KW-1133">Transmembrane helix</keyword>
<evidence type="ECO:0000256" key="1">
    <source>
        <dbReference type="ARBA" id="ARBA00006889"/>
    </source>
</evidence>
<evidence type="ECO:0000256" key="3">
    <source>
        <dbReference type="SAM" id="Phobius"/>
    </source>
</evidence>
<comment type="subcellular location">
    <subcellularLocation>
        <location evidence="2">Cell outer membrane</location>
    </subcellularLocation>
</comment>
<comment type="function">
    <text evidence="2">Involved in the storage or transport of lipids necessary for membrane maintenance under stressful conditions. Displays a binding preference for lysophospholipids.</text>
</comment>
<evidence type="ECO:0000256" key="2">
    <source>
        <dbReference type="PIRNR" id="PIRNR036893"/>
    </source>
</evidence>
<evidence type="ECO:0000313" key="6">
    <source>
        <dbReference type="Proteomes" id="UP001139701"/>
    </source>
</evidence>
<keyword evidence="3" id="KW-0812">Transmembrane</keyword>
<comment type="similarity">
    <text evidence="1 2">Belongs to the calycin superfamily. Lipocalin family.</text>
</comment>
<name>A0A9X1WYJ0_9GAMM</name>
<keyword evidence="2" id="KW-0449">Lipoprotein</keyword>
<dbReference type="InterPro" id="IPR000566">
    <property type="entry name" value="Lipocln_cytosolic_FA-bd_dom"/>
</dbReference>
<dbReference type="Pfam" id="PF08212">
    <property type="entry name" value="Lipocalin_2"/>
    <property type="match status" value="1"/>
</dbReference>
<dbReference type="AlphaFoldDB" id="A0A9X1WYJ0"/>
<accession>A0A9X1WYJ0</accession>
<keyword evidence="2 3" id="KW-0472">Membrane</keyword>
<dbReference type="EMBL" id="JAKUML010000019">
    <property type="protein sequence ID" value="MCJ8147346.1"/>
    <property type="molecule type" value="Genomic_DNA"/>
</dbReference>
<dbReference type="RefSeq" id="WP_241573304.1">
    <property type="nucleotide sequence ID" value="NZ_JAKUML010000019.1"/>
</dbReference>
<protein>
    <recommendedName>
        <fullName evidence="2">Outer membrane lipoprotein Blc</fullName>
    </recommendedName>
</protein>
<dbReference type="PIRSF" id="PIRSF036893">
    <property type="entry name" value="Lipocalin_ApoD"/>
    <property type="match status" value="1"/>
</dbReference>
<proteinExistence type="inferred from homology"/>
<reference evidence="5" key="1">
    <citation type="submission" date="2022-02" db="EMBL/GenBank/DDBJ databases">
        <title>Acinetobacter A3.8 sp. nov., isolated from Sediment (Zhairuo Island).</title>
        <authorList>
            <person name="Zheng K."/>
        </authorList>
    </citation>
    <scope>NUCLEOTIDE SEQUENCE</scope>
    <source>
        <strain evidence="5">A3.8</strain>
    </source>
</reference>
<keyword evidence="2" id="KW-0998">Cell outer membrane</keyword>
<organism evidence="5 6">
    <name type="scientific">Acinetobacter sedimenti</name>
    <dbReference type="NCBI Taxonomy" id="2919922"/>
    <lineage>
        <taxon>Bacteria</taxon>
        <taxon>Pseudomonadati</taxon>
        <taxon>Pseudomonadota</taxon>
        <taxon>Gammaproteobacteria</taxon>
        <taxon>Moraxellales</taxon>
        <taxon>Moraxellaceae</taxon>
        <taxon>Acinetobacter</taxon>
    </lineage>
</organism>
<dbReference type="GO" id="GO:0009279">
    <property type="term" value="C:cell outer membrane"/>
    <property type="evidence" value="ECO:0007669"/>
    <property type="project" value="UniProtKB-SubCell"/>
</dbReference>
<gene>
    <name evidence="5" type="ORF">MKI79_10655</name>
</gene>
<dbReference type="InterPro" id="IPR047202">
    <property type="entry name" value="Lipocalin_Blc-like_dom"/>
</dbReference>
<dbReference type="GO" id="GO:0008289">
    <property type="term" value="F:lipid binding"/>
    <property type="evidence" value="ECO:0007669"/>
    <property type="project" value="UniProtKB-UniRule"/>
</dbReference>
<keyword evidence="2" id="KW-0446">Lipid-binding</keyword>